<evidence type="ECO:0000313" key="3">
    <source>
        <dbReference type="Proteomes" id="UP000016931"/>
    </source>
</evidence>
<reference evidence="2 3" key="1">
    <citation type="journal article" date="2012" name="PLoS Pathog.">
        <title>Diverse lifestyles and strategies of plant pathogenesis encoded in the genomes of eighteen Dothideomycetes fungi.</title>
        <authorList>
            <person name="Ohm R.A."/>
            <person name="Feau N."/>
            <person name="Henrissat B."/>
            <person name="Schoch C.L."/>
            <person name="Horwitz B.A."/>
            <person name="Barry K.W."/>
            <person name="Condon B.J."/>
            <person name="Copeland A.C."/>
            <person name="Dhillon B."/>
            <person name="Glaser F."/>
            <person name="Hesse C.N."/>
            <person name="Kosti I."/>
            <person name="LaButti K."/>
            <person name="Lindquist E.A."/>
            <person name="Lucas S."/>
            <person name="Salamov A.A."/>
            <person name="Bradshaw R.E."/>
            <person name="Ciuffetti L."/>
            <person name="Hamelin R.C."/>
            <person name="Kema G.H.J."/>
            <person name="Lawrence C."/>
            <person name="Scott J.A."/>
            <person name="Spatafora J.W."/>
            <person name="Turgeon B.G."/>
            <person name="de Wit P.J.G.M."/>
            <person name="Zhong S."/>
            <person name="Goodwin S.B."/>
            <person name="Grigoriev I.V."/>
        </authorList>
    </citation>
    <scope>NUCLEOTIDE SEQUENCE [LARGE SCALE GENOMIC DNA]</scope>
    <source>
        <strain evidence="2 3">SO2202</strain>
    </source>
</reference>
<dbReference type="OrthoDB" id="2530523at2759"/>
<feature type="compositionally biased region" description="Low complexity" evidence="1">
    <location>
        <begin position="63"/>
        <end position="83"/>
    </location>
</feature>
<feature type="compositionally biased region" description="Pro residues" evidence="1">
    <location>
        <begin position="137"/>
        <end position="152"/>
    </location>
</feature>
<feature type="compositionally biased region" description="Polar residues" evidence="1">
    <location>
        <begin position="118"/>
        <end position="130"/>
    </location>
</feature>
<protein>
    <submittedName>
        <fullName evidence="2">Uncharacterized protein</fullName>
    </submittedName>
</protein>
<feature type="region of interest" description="Disordered" evidence="1">
    <location>
        <begin position="46"/>
        <end position="178"/>
    </location>
</feature>
<keyword evidence="3" id="KW-1185">Reference proteome</keyword>
<organism evidence="2 3">
    <name type="scientific">Sphaerulina musiva (strain SO2202)</name>
    <name type="common">Poplar stem canker fungus</name>
    <name type="synonym">Septoria musiva</name>
    <dbReference type="NCBI Taxonomy" id="692275"/>
    <lineage>
        <taxon>Eukaryota</taxon>
        <taxon>Fungi</taxon>
        <taxon>Dikarya</taxon>
        <taxon>Ascomycota</taxon>
        <taxon>Pezizomycotina</taxon>
        <taxon>Dothideomycetes</taxon>
        <taxon>Dothideomycetidae</taxon>
        <taxon>Mycosphaerellales</taxon>
        <taxon>Mycosphaerellaceae</taxon>
        <taxon>Sphaerulina</taxon>
    </lineage>
</organism>
<evidence type="ECO:0000256" key="1">
    <source>
        <dbReference type="SAM" id="MobiDB-lite"/>
    </source>
</evidence>
<dbReference type="eggNOG" id="ENOG502S7XT">
    <property type="taxonomic scope" value="Eukaryota"/>
</dbReference>
<feature type="compositionally biased region" description="Low complexity" evidence="1">
    <location>
        <begin position="249"/>
        <end position="267"/>
    </location>
</feature>
<dbReference type="OMA" id="QPGPAIM"/>
<feature type="non-terminal residue" evidence="2">
    <location>
        <position position="315"/>
    </location>
</feature>
<gene>
    <name evidence="2" type="ORF">SEPMUDRAFT_163547</name>
</gene>
<proteinExistence type="predicted"/>
<name>M3CF16_SPHMS</name>
<feature type="compositionally biased region" description="Polar residues" evidence="1">
    <location>
        <begin position="52"/>
        <end position="61"/>
    </location>
</feature>
<dbReference type="GeneID" id="27905203"/>
<evidence type="ECO:0000313" key="2">
    <source>
        <dbReference type="EMBL" id="EMF12388.1"/>
    </source>
</evidence>
<feature type="region of interest" description="Disordered" evidence="1">
    <location>
        <begin position="203"/>
        <end position="226"/>
    </location>
</feature>
<accession>M3CF16</accession>
<dbReference type="RefSeq" id="XP_016760509.1">
    <property type="nucleotide sequence ID" value="XM_016908066.1"/>
</dbReference>
<dbReference type="Proteomes" id="UP000016931">
    <property type="component" value="Unassembled WGS sequence"/>
</dbReference>
<dbReference type="HOGENOM" id="CLU_092846_0_0_1"/>
<dbReference type="EMBL" id="KB456264">
    <property type="protein sequence ID" value="EMF12388.1"/>
    <property type="molecule type" value="Genomic_DNA"/>
</dbReference>
<dbReference type="AlphaFoldDB" id="M3CF16"/>
<sequence>MASELAYGSTHGGVAYPSLNHYYPHAAAVGGSAAASAASAAAAPANSAQQAFSPGTTNHYNPHQHQQQQQHGHGAAGVSSGGSMEHHHQHQQQPQHVGNGFHFTSGPPPSRLAHQFHHQQPSVRNSTSPQPGAAHQPTPPKQYPMAAPPLPNTPNSVSNSNTGASPGSPRSPGTETREQQRTALLFDINNELLKEVNNLQLAGKGGAMSPQQVQQARSEGKSDHMASEEYIQSLRRLQANLAYLMAKAQPDAAAQQQQQQSQQSGKPAPGPAHMTAPPHMPQLEDSYRTLRDLFPGWQGLDHRSSSSMSGPPPAS</sequence>
<feature type="region of interest" description="Disordered" evidence="1">
    <location>
        <begin position="249"/>
        <end position="315"/>
    </location>
</feature>